<keyword evidence="5" id="KW-1185">Reference proteome</keyword>
<protein>
    <submittedName>
        <fullName evidence="4">AAA family ATPase</fullName>
    </submittedName>
</protein>
<dbReference type="InterPro" id="IPR001650">
    <property type="entry name" value="Helicase_C-like"/>
</dbReference>
<evidence type="ECO:0000259" key="1">
    <source>
        <dbReference type="Pfam" id="PF00271"/>
    </source>
</evidence>
<evidence type="ECO:0000259" key="2">
    <source>
        <dbReference type="Pfam" id="PF04851"/>
    </source>
</evidence>
<dbReference type="Proteomes" id="UP000321525">
    <property type="component" value="Unassembled WGS sequence"/>
</dbReference>
<feature type="domain" description="Helicase C-terminal" evidence="1">
    <location>
        <begin position="256"/>
        <end position="353"/>
    </location>
</feature>
<name>A0A5C6Q9I8_9GAMM</name>
<evidence type="ECO:0000313" key="4">
    <source>
        <dbReference type="EMBL" id="TWX65441.1"/>
    </source>
</evidence>
<dbReference type="InterPro" id="IPR006935">
    <property type="entry name" value="Helicase/UvrB_N"/>
</dbReference>
<dbReference type="GO" id="GO:0003677">
    <property type="term" value="F:DNA binding"/>
    <property type="evidence" value="ECO:0007669"/>
    <property type="project" value="InterPro"/>
</dbReference>
<gene>
    <name evidence="3" type="ORF">ESZ26_10125</name>
    <name evidence="4" type="ORF">ESZ27_12215</name>
</gene>
<evidence type="ECO:0000313" key="3">
    <source>
        <dbReference type="EMBL" id="TWX59316.1"/>
    </source>
</evidence>
<dbReference type="Pfam" id="PF00271">
    <property type="entry name" value="Helicase_C"/>
    <property type="match status" value="1"/>
</dbReference>
<dbReference type="PANTHER" id="PTHR47396:SF1">
    <property type="entry name" value="ATP-DEPENDENT HELICASE IRC3-RELATED"/>
    <property type="match status" value="1"/>
</dbReference>
<dbReference type="GO" id="GO:0005829">
    <property type="term" value="C:cytosol"/>
    <property type="evidence" value="ECO:0007669"/>
    <property type="project" value="TreeGrafter"/>
</dbReference>
<dbReference type="PANTHER" id="PTHR47396">
    <property type="entry name" value="TYPE I RESTRICTION ENZYME ECOKI R PROTEIN"/>
    <property type="match status" value="1"/>
</dbReference>
<dbReference type="InterPro" id="IPR027417">
    <property type="entry name" value="P-loop_NTPase"/>
</dbReference>
<dbReference type="GO" id="GO:0016787">
    <property type="term" value="F:hydrolase activity"/>
    <property type="evidence" value="ECO:0007669"/>
    <property type="project" value="InterPro"/>
</dbReference>
<dbReference type="SUPFAM" id="SSF52540">
    <property type="entry name" value="P-loop containing nucleoside triphosphate hydrolases"/>
    <property type="match status" value="2"/>
</dbReference>
<feature type="domain" description="Helicase/UvrB N-terminal" evidence="2">
    <location>
        <begin position="1"/>
        <end position="155"/>
    </location>
</feature>
<dbReference type="InterPro" id="IPR050742">
    <property type="entry name" value="Helicase_Restrict-Modif_Enz"/>
</dbReference>
<reference evidence="4 6" key="1">
    <citation type="submission" date="2019-07" db="EMBL/GenBank/DDBJ databases">
        <title>Genomes of sea-ice associated Colwellia species.</title>
        <authorList>
            <person name="Bowman J.P."/>
        </authorList>
    </citation>
    <scope>NUCLEOTIDE SEQUENCE [LARGE SCALE GENOMIC DNA]</scope>
    <source>
        <strain evidence="3 5">ACAM 607</strain>
        <strain evidence="4 6">IC036</strain>
    </source>
</reference>
<dbReference type="Pfam" id="PF04851">
    <property type="entry name" value="ResIII"/>
    <property type="match status" value="1"/>
</dbReference>
<dbReference type="RefSeq" id="WP_146799512.1">
    <property type="nucleotide sequence ID" value="NZ_VOLP01000012.1"/>
</dbReference>
<sequence>MKLRKWQSECVDKAFEQYVNGETHFLTLATPGAGKTFMASELANRLLKRNLVDLIICFSPSSIVSQDFSESLQRKTQERFDGLMGSKGRSLTYQNLQFLDVSFWQLFERYKVFVIFDEIHHCAGSNIENANAWGEQIILNIQDKAKFTLALTGTPWRSDTAPIVLSNYMHPSNKISCDFVYGLAEAIKDNVCRIPQIVAVDNNNISVVDNEETKTFNSFKTLLCQSIIPYKEVIENTAVIKYVISSAHQRLTSIRKESPNAAGLIVASSVEHARNISILMKTYLNEDSVVVTYRENEPTNIIQEFRHAQSKWIISVGMISEGTNIPRLQVCCHLTNIKTEMHFRQILGRILRVTGLKNQEAVMYMPAEPKLLEYAYRVKQDVPFEADIVKFEKMRIKPQIEDKVNNKISTTLKFDNKKTKLIQSEIKLGDTEHFVDAVPFEQVKETSDKHFLTSSYEKVVNIFGRFQQESIELGLTELR</sequence>
<dbReference type="AlphaFoldDB" id="A0A5C6Q9I8"/>
<organism evidence="4 6">
    <name type="scientific">Colwellia hornerae</name>
    <dbReference type="NCBI Taxonomy" id="89402"/>
    <lineage>
        <taxon>Bacteria</taxon>
        <taxon>Pseudomonadati</taxon>
        <taxon>Pseudomonadota</taxon>
        <taxon>Gammaproteobacteria</taxon>
        <taxon>Alteromonadales</taxon>
        <taxon>Colwelliaceae</taxon>
        <taxon>Colwellia</taxon>
    </lineage>
</organism>
<evidence type="ECO:0000313" key="6">
    <source>
        <dbReference type="Proteomes" id="UP000321917"/>
    </source>
</evidence>
<evidence type="ECO:0000313" key="5">
    <source>
        <dbReference type="Proteomes" id="UP000321525"/>
    </source>
</evidence>
<dbReference type="EMBL" id="VOLR01000012">
    <property type="protein sequence ID" value="TWX59316.1"/>
    <property type="molecule type" value="Genomic_DNA"/>
</dbReference>
<dbReference type="Proteomes" id="UP000321917">
    <property type="component" value="Unassembled WGS sequence"/>
</dbReference>
<comment type="caution">
    <text evidence="4">The sequence shown here is derived from an EMBL/GenBank/DDBJ whole genome shotgun (WGS) entry which is preliminary data.</text>
</comment>
<dbReference type="Gene3D" id="3.40.50.300">
    <property type="entry name" value="P-loop containing nucleotide triphosphate hydrolases"/>
    <property type="match status" value="2"/>
</dbReference>
<proteinExistence type="predicted"/>
<dbReference type="OrthoDB" id="5165890at2"/>
<dbReference type="EMBL" id="VOLQ01000023">
    <property type="protein sequence ID" value="TWX65441.1"/>
    <property type="molecule type" value="Genomic_DNA"/>
</dbReference>
<dbReference type="GO" id="GO:0005524">
    <property type="term" value="F:ATP binding"/>
    <property type="evidence" value="ECO:0007669"/>
    <property type="project" value="InterPro"/>
</dbReference>
<accession>A0A5C6Q9I8</accession>